<feature type="domain" description="DUF397" evidence="1">
    <location>
        <begin position="12"/>
        <end position="64"/>
    </location>
</feature>
<dbReference type="RefSeq" id="WP_380223436.1">
    <property type="nucleotide sequence ID" value="NZ_JBHSOF010000002.1"/>
</dbReference>
<accession>A0ABW0X033</accession>
<dbReference type="Proteomes" id="UP001595975">
    <property type="component" value="Unassembled WGS sequence"/>
</dbReference>
<evidence type="ECO:0000259" key="1">
    <source>
        <dbReference type="Pfam" id="PF04149"/>
    </source>
</evidence>
<name>A0ABW0X033_9ACTN</name>
<dbReference type="EMBL" id="JBHSOF010000002">
    <property type="protein sequence ID" value="MFC5661846.1"/>
    <property type="molecule type" value="Genomic_DNA"/>
</dbReference>
<dbReference type="InterPro" id="IPR007278">
    <property type="entry name" value="DUF397"/>
</dbReference>
<comment type="caution">
    <text evidence="2">The sequence shown here is derived from an EMBL/GenBank/DDBJ whole genome shotgun (WGS) entry which is preliminary data.</text>
</comment>
<evidence type="ECO:0000313" key="3">
    <source>
        <dbReference type="Proteomes" id="UP001595975"/>
    </source>
</evidence>
<evidence type="ECO:0000313" key="2">
    <source>
        <dbReference type="EMBL" id="MFC5661846.1"/>
    </source>
</evidence>
<protein>
    <submittedName>
        <fullName evidence="2">DUF397 domain-containing protein</fullName>
    </submittedName>
</protein>
<dbReference type="Pfam" id="PF04149">
    <property type="entry name" value="DUF397"/>
    <property type="match status" value="1"/>
</dbReference>
<sequence length="74" mass="7847">MTFIPNAAALSLTWRKSSRSNESTNCVEFATSDGIVSYVRDSKNPSGPALALTTAAHAAFITAVASGEFDFDLF</sequence>
<reference evidence="3" key="1">
    <citation type="journal article" date="2019" name="Int. J. Syst. Evol. Microbiol.">
        <title>The Global Catalogue of Microorganisms (GCM) 10K type strain sequencing project: providing services to taxonomists for standard genome sequencing and annotation.</title>
        <authorList>
            <consortium name="The Broad Institute Genomics Platform"/>
            <consortium name="The Broad Institute Genome Sequencing Center for Infectious Disease"/>
            <person name="Wu L."/>
            <person name="Ma J."/>
        </authorList>
    </citation>
    <scope>NUCLEOTIDE SEQUENCE [LARGE SCALE GENOMIC DNA]</scope>
    <source>
        <strain evidence="3">CGMCC 4.1437</strain>
    </source>
</reference>
<organism evidence="2 3">
    <name type="scientific">Kitasatospora misakiensis</name>
    <dbReference type="NCBI Taxonomy" id="67330"/>
    <lineage>
        <taxon>Bacteria</taxon>
        <taxon>Bacillati</taxon>
        <taxon>Actinomycetota</taxon>
        <taxon>Actinomycetes</taxon>
        <taxon>Kitasatosporales</taxon>
        <taxon>Streptomycetaceae</taxon>
        <taxon>Kitasatospora</taxon>
    </lineage>
</organism>
<keyword evidence="3" id="KW-1185">Reference proteome</keyword>
<gene>
    <name evidence="2" type="ORF">ACFP3U_02485</name>
</gene>
<proteinExistence type="predicted"/>